<name>A0A9P5BZK8_9PLEO</name>
<dbReference type="InterPro" id="IPR052711">
    <property type="entry name" value="Zinc_ADH-like"/>
</dbReference>
<dbReference type="Proteomes" id="UP000758155">
    <property type="component" value="Unassembled WGS sequence"/>
</dbReference>
<dbReference type="Pfam" id="PF08240">
    <property type="entry name" value="ADH_N"/>
    <property type="match status" value="1"/>
</dbReference>
<dbReference type="Pfam" id="PF00107">
    <property type="entry name" value="ADH_zinc_N"/>
    <property type="match status" value="1"/>
</dbReference>
<evidence type="ECO:0000313" key="2">
    <source>
        <dbReference type="EMBL" id="KAF3037133.1"/>
    </source>
</evidence>
<dbReference type="Gene3D" id="3.90.180.10">
    <property type="entry name" value="Medium-chain alcohol dehydrogenases, catalytic domain"/>
    <property type="match status" value="1"/>
</dbReference>
<protein>
    <recommendedName>
        <fullName evidence="1">Enoyl reductase (ER) domain-containing protein</fullName>
    </recommendedName>
</protein>
<dbReference type="SUPFAM" id="SSF51735">
    <property type="entry name" value="NAD(P)-binding Rossmann-fold domains"/>
    <property type="match status" value="1"/>
</dbReference>
<dbReference type="InterPro" id="IPR013154">
    <property type="entry name" value="ADH-like_N"/>
</dbReference>
<organism evidence="2 3">
    <name type="scientific">Didymella heteroderae</name>
    <dbReference type="NCBI Taxonomy" id="1769908"/>
    <lineage>
        <taxon>Eukaryota</taxon>
        <taxon>Fungi</taxon>
        <taxon>Dikarya</taxon>
        <taxon>Ascomycota</taxon>
        <taxon>Pezizomycotina</taxon>
        <taxon>Dothideomycetes</taxon>
        <taxon>Pleosporomycetidae</taxon>
        <taxon>Pleosporales</taxon>
        <taxon>Pleosporineae</taxon>
        <taxon>Didymellaceae</taxon>
        <taxon>Didymella</taxon>
    </lineage>
</organism>
<proteinExistence type="predicted"/>
<dbReference type="PANTHER" id="PTHR45033">
    <property type="match status" value="1"/>
</dbReference>
<dbReference type="SUPFAM" id="SSF50129">
    <property type="entry name" value="GroES-like"/>
    <property type="match status" value="1"/>
</dbReference>
<dbReference type="GO" id="GO:0016491">
    <property type="term" value="F:oxidoreductase activity"/>
    <property type="evidence" value="ECO:0007669"/>
    <property type="project" value="InterPro"/>
</dbReference>
<dbReference type="InterPro" id="IPR036291">
    <property type="entry name" value="NAD(P)-bd_dom_sf"/>
</dbReference>
<dbReference type="PANTHER" id="PTHR45033:SF3">
    <property type="entry name" value="DEHYDROGENASE, PUTATIVE (AFU_ORTHOLOGUE AFUA_2G13270)-RELATED"/>
    <property type="match status" value="1"/>
</dbReference>
<sequence>MGPKHWPARLLNPTTAAKCTKFDQSSVSLILCTQQHAWITTRDESGWPCQVLVRLTAASLNYRDLLVAARSPEYPGIDGVPGNHVADLVPCSDGAGVIHSAGPDSKWTGCEGRRVLLHPNEWLTGDVRNLNLQRVLGAAGSEGALQQWIVIDDARVIEAPAHLSSVENASLPTAGVTAWSAIREGLDASLSGQLDNWCDGKRLQGKTILTQGTGGIAAALGATVIATSSSDAKLEFAKKLGVTYGINYTTTPDWDQDVLRLTGGKGVDQVIELGGARTLLKSVNSVRKGGLVSLIGILSAPQDLPADIVPALLFGGKIVKGCVAFSRDTTAEFARFAEQHGIKPVVAREFAFDDAVKAFEQLQNQTEVGKLVIRISEK</sequence>
<dbReference type="CDD" id="cd08276">
    <property type="entry name" value="MDR7"/>
    <property type="match status" value="1"/>
</dbReference>
<evidence type="ECO:0000259" key="1">
    <source>
        <dbReference type="SMART" id="SM00829"/>
    </source>
</evidence>
<evidence type="ECO:0000313" key="3">
    <source>
        <dbReference type="Proteomes" id="UP000758155"/>
    </source>
</evidence>
<dbReference type="EMBL" id="SWKV01000045">
    <property type="protein sequence ID" value="KAF3037133.1"/>
    <property type="molecule type" value="Genomic_DNA"/>
</dbReference>
<dbReference type="Gene3D" id="3.40.50.720">
    <property type="entry name" value="NAD(P)-binding Rossmann-like Domain"/>
    <property type="match status" value="1"/>
</dbReference>
<keyword evidence="3" id="KW-1185">Reference proteome</keyword>
<dbReference type="InterPro" id="IPR011032">
    <property type="entry name" value="GroES-like_sf"/>
</dbReference>
<gene>
    <name evidence="2" type="ORF">E8E12_008046</name>
</gene>
<dbReference type="InterPro" id="IPR013149">
    <property type="entry name" value="ADH-like_C"/>
</dbReference>
<feature type="domain" description="Enoyl reductase (ER)" evidence="1">
    <location>
        <begin position="40"/>
        <end position="373"/>
    </location>
</feature>
<dbReference type="InterPro" id="IPR020843">
    <property type="entry name" value="ER"/>
</dbReference>
<dbReference type="AlphaFoldDB" id="A0A9P5BZK8"/>
<dbReference type="SMART" id="SM00829">
    <property type="entry name" value="PKS_ER"/>
    <property type="match status" value="1"/>
</dbReference>
<comment type="caution">
    <text evidence="2">The sequence shown here is derived from an EMBL/GenBank/DDBJ whole genome shotgun (WGS) entry which is preliminary data.</text>
</comment>
<accession>A0A9P5BZK8</accession>
<reference evidence="2" key="1">
    <citation type="submission" date="2019-04" db="EMBL/GenBank/DDBJ databases">
        <title>Sequencing of skin fungus with MAO and IRED activity.</title>
        <authorList>
            <person name="Marsaioli A.J."/>
            <person name="Bonatto J.M.C."/>
            <person name="Reis Junior O."/>
        </authorList>
    </citation>
    <scope>NUCLEOTIDE SEQUENCE</scope>
    <source>
        <strain evidence="2">28M1</strain>
    </source>
</reference>
<dbReference type="OrthoDB" id="3509362at2759"/>